<gene>
    <name evidence="9" type="ORF">Clacol_005484</name>
</gene>
<dbReference type="GO" id="GO:0046656">
    <property type="term" value="P:folic acid biosynthetic process"/>
    <property type="evidence" value="ECO:0007669"/>
    <property type="project" value="UniProtKB-KW"/>
</dbReference>
<accession>A0AAV5A9G2</accession>
<comment type="caution">
    <text evidence="9">The sequence shown here is derived from an EMBL/GenBank/DDBJ whole genome shotgun (WGS) entry which is preliminary data.</text>
</comment>
<dbReference type="InterPro" id="IPR006156">
    <property type="entry name" value="Dihydroneopterin_aldolase"/>
</dbReference>
<evidence type="ECO:0000259" key="8">
    <source>
        <dbReference type="SMART" id="SM00905"/>
    </source>
</evidence>
<dbReference type="GO" id="GO:0005737">
    <property type="term" value="C:cytoplasm"/>
    <property type="evidence" value="ECO:0007669"/>
    <property type="project" value="TreeGrafter"/>
</dbReference>
<feature type="domain" description="Dihydroneopterin aldolase/epimerase" evidence="8">
    <location>
        <begin position="132"/>
        <end position="241"/>
    </location>
</feature>
<keyword evidence="10" id="KW-1185">Reference proteome</keyword>
<dbReference type="PANTHER" id="PTHR42844">
    <property type="entry name" value="DIHYDRONEOPTERIN ALDOLASE 1-RELATED"/>
    <property type="match status" value="1"/>
</dbReference>
<dbReference type="InterPro" id="IPR006157">
    <property type="entry name" value="FolB_dom"/>
</dbReference>
<keyword evidence="5" id="KW-0289">Folate biosynthesis</keyword>
<evidence type="ECO:0000313" key="10">
    <source>
        <dbReference type="Proteomes" id="UP001050691"/>
    </source>
</evidence>
<dbReference type="PANTHER" id="PTHR42844:SF1">
    <property type="entry name" value="DIHYDRONEOPTERIN ALDOLASE 1-RELATED"/>
    <property type="match status" value="1"/>
</dbReference>
<evidence type="ECO:0000256" key="3">
    <source>
        <dbReference type="ARBA" id="ARBA00005708"/>
    </source>
</evidence>
<dbReference type="InterPro" id="IPR043133">
    <property type="entry name" value="GTP-CH-I_C/QueF"/>
</dbReference>
<feature type="domain" description="Dihydroneopterin aldolase/epimerase" evidence="8">
    <location>
        <begin position="7"/>
        <end position="119"/>
    </location>
</feature>
<dbReference type="AlphaFoldDB" id="A0AAV5A9G2"/>
<protein>
    <recommendedName>
        <fullName evidence="4">dihydroneopterin aldolase</fullName>
        <ecNumber evidence="4">4.1.2.25</ecNumber>
    </recommendedName>
    <alternativeName>
        <fullName evidence="7">7,8-dihydroneopterin aldolase</fullName>
    </alternativeName>
</protein>
<comment type="similarity">
    <text evidence="3">Belongs to the DHNA family.</text>
</comment>
<evidence type="ECO:0000313" key="9">
    <source>
        <dbReference type="EMBL" id="GJJ11252.1"/>
    </source>
</evidence>
<organism evidence="9 10">
    <name type="scientific">Clathrus columnatus</name>
    <dbReference type="NCBI Taxonomy" id="1419009"/>
    <lineage>
        <taxon>Eukaryota</taxon>
        <taxon>Fungi</taxon>
        <taxon>Dikarya</taxon>
        <taxon>Basidiomycota</taxon>
        <taxon>Agaricomycotina</taxon>
        <taxon>Agaricomycetes</taxon>
        <taxon>Phallomycetidae</taxon>
        <taxon>Phallales</taxon>
        <taxon>Clathraceae</taxon>
        <taxon>Clathrus</taxon>
    </lineage>
</organism>
<comment type="pathway">
    <text evidence="2">Cofactor biosynthesis; tetrahydrofolate biosynthesis; 2-amino-4-hydroxy-6-hydroxymethyl-7,8-dihydropteridine diphosphate from 7,8-dihydroneopterin triphosphate: step 3/4.</text>
</comment>
<dbReference type="EMBL" id="BPWL01000006">
    <property type="protein sequence ID" value="GJJ11252.1"/>
    <property type="molecule type" value="Genomic_DNA"/>
</dbReference>
<evidence type="ECO:0000256" key="5">
    <source>
        <dbReference type="ARBA" id="ARBA00022909"/>
    </source>
</evidence>
<dbReference type="Gene3D" id="3.30.1130.10">
    <property type="match status" value="2"/>
</dbReference>
<evidence type="ECO:0000256" key="2">
    <source>
        <dbReference type="ARBA" id="ARBA00005013"/>
    </source>
</evidence>
<proteinExistence type="inferred from homology"/>
<evidence type="ECO:0000256" key="7">
    <source>
        <dbReference type="ARBA" id="ARBA00032903"/>
    </source>
</evidence>
<reference evidence="9" key="1">
    <citation type="submission" date="2021-10" db="EMBL/GenBank/DDBJ databases">
        <title>De novo Genome Assembly of Clathrus columnatus (Basidiomycota, Fungi) Using Illumina and Nanopore Sequence Data.</title>
        <authorList>
            <person name="Ogiso-Tanaka E."/>
            <person name="Itagaki H."/>
            <person name="Hosoya T."/>
            <person name="Hosaka K."/>
        </authorList>
    </citation>
    <scope>NUCLEOTIDE SEQUENCE</scope>
    <source>
        <strain evidence="9">MO-923</strain>
    </source>
</reference>
<dbReference type="GO" id="GO:0004150">
    <property type="term" value="F:dihydroneopterin aldolase activity"/>
    <property type="evidence" value="ECO:0007669"/>
    <property type="project" value="UniProtKB-EC"/>
</dbReference>
<comment type="catalytic activity">
    <reaction evidence="1">
        <text>7,8-dihydroneopterin = 6-hydroxymethyl-7,8-dihydropterin + glycolaldehyde</text>
        <dbReference type="Rhea" id="RHEA:10540"/>
        <dbReference type="ChEBI" id="CHEBI:17001"/>
        <dbReference type="ChEBI" id="CHEBI:17071"/>
        <dbReference type="ChEBI" id="CHEBI:44841"/>
        <dbReference type="EC" id="4.1.2.25"/>
    </reaction>
</comment>
<dbReference type="NCBIfam" id="TIGR00526">
    <property type="entry name" value="folB_dom"/>
    <property type="match status" value="1"/>
</dbReference>
<dbReference type="Proteomes" id="UP001050691">
    <property type="component" value="Unassembled WGS sequence"/>
</dbReference>
<evidence type="ECO:0000256" key="1">
    <source>
        <dbReference type="ARBA" id="ARBA00001353"/>
    </source>
</evidence>
<name>A0AAV5A9G2_9AGAM</name>
<evidence type="ECO:0000256" key="4">
    <source>
        <dbReference type="ARBA" id="ARBA00013043"/>
    </source>
</evidence>
<dbReference type="SUPFAM" id="SSF55620">
    <property type="entry name" value="Tetrahydrobiopterin biosynthesis enzymes-like"/>
    <property type="match status" value="2"/>
</dbReference>
<dbReference type="Pfam" id="PF02152">
    <property type="entry name" value="FolB"/>
    <property type="match status" value="2"/>
</dbReference>
<sequence length="251" mass="28120">MAGNDEISLHSLFLLAHIGPDCWSRDRAQPVLLTICFSISLEKVAETDDIQDTVHYGHLANTFFSLQSIEFSSLLHLSNTAITKVFNNPEFSAIHTINIHAEAPKLLLQARAFSLDISRQRDQKETDFIATAEISDLCLPVIIGVNPPERIHKQQVIISIRFPIPQSGTWLNSSDPQHQILAQNITDYICASEFFTLEAFVSSIARVFFQVTTHDCHQVTVQARKPSAVTQAEGSSVRLSRTRSFFEKKSV</sequence>
<dbReference type="EC" id="4.1.2.25" evidence="4"/>
<keyword evidence="6" id="KW-0456">Lyase</keyword>
<dbReference type="SMART" id="SM00905">
    <property type="entry name" value="FolB"/>
    <property type="match status" value="2"/>
</dbReference>
<evidence type="ECO:0000256" key="6">
    <source>
        <dbReference type="ARBA" id="ARBA00023239"/>
    </source>
</evidence>